<protein>
    <recommendedName>
        <fullName evidence="8">PUM-HD domain-containing protein</fullName>
    </recommendedName>
</protein>
<keyword evidence="2" id="KW-0963">Cytoplasm</keyword>
<feature type="compositionally biased region" description="Polar residues" evidence="7">
    <location>
        <begin position="1"/>
        <end position="11"/>
    </location>
</feature>
<dbReference type="AlphaFoldDB" id="A0A3P6E750"/>
<gene>
    <name evidence="9" type="ORF">BOLC9T55458H</name>
</gene>
<sequence length="487" mass="54697">MDSSGINNTNSESHEEQNPTPVNQLGATQLQPSQPQPNYSRRFLDERLSRFPSGADLQTLESSFGSLSVADSSVPPFLENRWTNGSSSSSSSLQYQEINGAPGYNAYAGGSDSIYRNPNSGVFRNGNSQDVPPLSRGRHWGSNNGLGYVRNNSSWKSNQGFLNNHDQSLYFGNPRTRSIASLAKDQSSSAELQRKISEGSKETIDVVFEGVIFHVCDLMVDPYGHHVLRKLMERCSSEQISQIVDVITQQQFGFVKICTDPVGALAVKSLLRCLQTEEQILRIVRVVSLGALLLTRSSNAFVILQCFKQFHPSHTRDLLAVIAQNCLQIATDEYGCRMLQQCLETGCNVVKQRLIQEIIANALRICADSYGNYVVQYLLELGDPNVTVSLIKQLLGNYAFLARNKFASHVVQKFLKIEYIDPSLIVYDLLKDIDTLLLDPFGNYVIQTAWFVCKDELRMILMMHIDRNKRLMRCNMYGNKILERLNL</sequence>
<dbReference type="GO" id="GO:0003729">
    <property type="term" value="F:mRNA binding"/>
    <property type="evidence" value="ECO:0007669"/>
    <property type="project" value="TreeGrafter"/>
</dbReference>
<dbReference type="InterPro" id="IPR011989">
    <property type="entry name" value="ARM-like"/>
</dbReference>
<keyword evidence="4" id="KW-0810">Translation regulation</keyword>
<evidence type="ECO:0000256" key="6">
    <source>
        <dbReference type="PROSITE-ProRule" id="PRU00317"/>
    </source>
</evidence>
<feature type="region of interest" description="Disordered" evidence="7">
    <location>
        <begin position="1"/>
        <end position="39"/>
    </location>
</feature>
<feature type="domain" description="PUM-HD" evidence="8">
    <location>
        <begin position="150"/>
        <end position="487"/>
    </location>
</feature>
<feature type="compositionally biased region" description="Polar residues" evidence="7">
    <location>
        <begin position="18"/>
        <end position="39"/>
    </location>
</feature>
<evidence type="ECO:0000256" key="3">
    <source>
        <dbReference type="ARBA" id="ARBA00022737"/>
    </source>
</evidence>
<feature type="region of interest" description="Disordered" evidence="7">
    <location>
        <begin position="118"/>
        <end position="138"/>
    </location>
</feature>
<reference evidence="9" key="1">
    <citation type="submission" date="2018-11" db="EMBL/GenBank/DDBJ databases">
        <authorList>
            <consortium name="Genoscope - CEA"/>
            <person name="William W."/>
        </authorList>
    </citation>
    <scope>NUCLEOTIDE SEQUENCE</scope>
</reference>
<dbReference type="InterPro" id="IPR033133">
    <property type="entry name" value="PUM-HD"/>
</dbReference>
<evidence type="ECO:0000259" key="8">
    <source>
        <dbReference type="PROSITE" id="PS50303"/>
    </source>
</evidence>
<accession>A0A3P6E750</accession>
<feature type="repeat" description="Pumilio" evidence="6">
    <location>
        <begin position="210"/>
        <end position="245"/>
    </location>
</feature>
<dbReference type="SMART" id="SM00025">
    <property type="entry name" value="Pumilio"/>
    <property type="match status" value="6"/>
</dbReference>
<feature type="repeat" description="Pumilio" evidence="6">
    <location>
        <begin position="393"/>
        <end position="428"/>
    </location>
</feature>
<comment type="subcellular location">
    <subcellularLocation>
        <location evidence="1">Cytoplasm</location>
    </subcellularLocation>
</comment>
<feature type="compositionally biased region" description="Polar residues" evidence="7">
    <location>
        <begin position="118"/>
        <end position="130"/>
    </location>
</feature>
<dbReference type="PANTHER" id="PTHR12537">
    <property type="entry name" value="RNA BINDING PROTEIN PUMILIO-RELATED"/>
    <property type="match status" value="1"/>
</dbReference>
<keyword evidence="3" id="KW-0677">Repeat</keyword>
<dbReference type="PANTHER" id="PTHR12537:SF186">
    <property type="entry name" value="PUMILIO HOMOLOG 14-RELATED"/>
    <property type="match status" value="1"/>
</dbReference>
<dbReference type="EMBL" id="LR031875">
    <property type="protein sequence ID" value="VDD30135.1"/>
    <property type="molecule type" value="Genomic_DNA"/>
</dbReference>
<name>A0A3P6E750_BRAOL</name>
<evidence type="ECO:0000256" key="5">
    <source>
        <dbReference type="ARBA" id="ARBA00022884"/>
    </source>
</evidence>
<dbReference type="PROSITE" id="PS50303">
    <property type="entry name" value="PUM_HD"/>
    <property type="match status" value="1"/>
</dbReference>
<feature type="repeat" description="Pumilio" evidence="6">
    <location>
        <begin position="320"/>
        <end position="356"/>
    </location>
</feature>
<keyword evidence="5" id="KW-0694">RNA-binding</keyword>
<dbReference type="SUPFAM" id="SSF48371">
    <property type="entry name" value="ARM repeat"/>
    <property type="match status" value="1"/>
</dbReference>
<dbReference type="Gene3D" id="1.25.10.10">
    <property type="entry name" value="Leucine-rich Repeat Variant"/>
    <property type="match status" value="1"/>
</dbReference>
<dbReference type="PROSITE" id="PS50302">
    <property type="entry name" value="PUM"/>
    <property type="match status" value="4"/>
</dbReference>
<evidence type="ECO:0000256" key="1">
    <source>
        <dbReference type="ARBA" id="ARBA00004496"/>
    </source>
</evidence>
<dbReference type="InterPro" id="IPR001313">
    <property type="entry name" value="Pumilio_RNA-bd_rpt"/>
</dbReference>
<organism evidence="9">
    <name type="scientific">Brassica oleracea</name>
    <name type="common">Wild cabbage</name>
    <dbReference type="NCBI Taxonomy" id="3712"/>
    <lineage>
        <taxon>Eukaryota</taxon>
        <taxon>Viridiplantae</taxon>
        <taxon>Streptophyta</taxon>
        <taxon>Embryophyta</taxon>
        <taxon>Tracheophyta</taxon>
        <taxon>Spermatophyta</taxon>
        <taxon>Magnoliopsida</taxon>
        <taxon>eudicotyledons</taxon>
        <taxon>Gunneridae</taxon>
        <taxon>Pentapetalae</taxon>
        <taxon>rosids</taxon>
        <taxon>malvids</taxon>
        <taxon>Brassicales</taxon>
        <taxon>Brassicaceae</taxon>
        <taxon>Brassiceae</taxon>
        <taxon>Brassica</taxon>
    </lineage>
</organism>
<evidence type="ECO:0000256" key="7">
    <source>
        <dbReference type="SAM" id="MobiDB-lite"/>
    </source>
</evidence>
<feature type="repeat" description="Pumilio" evidence="6">
    <location>
        <begin position="357"/>
        <end position="392"/>
    </location>
</feature>
<proteinExistence type="predicted"/>
<evidence type="ECO:0000313" key="9">
    <source>
        <dbReference type="EMBL" id="VDD30135.1"/>
    </source>
</evidence>
<dbReference type="GO" id="GO:0006417">
    <property type="term" value="P:regulation of translation"/>
    <property type="evidence" value="ECO:0007669"/>
    <property type="project" value="UniProtKB-KW"/>
</dbReference>
<evidence type="ECO:0000256" key="2">
    <source>
        <dbReference type="ARBA" id="ARBA00022490"/>
    </source>
</evidence>
<dbReference type="GO" id="GO:0005737">
    <property type="term" value="C:cytoplasm"/>
    <property type="evidence" value="ECO:0007669"/>
    <property type="project" value="UniProtKB-SubCell"/>
</dbReference>
<dbReference type="InterPro" id="IPR016024">
    <property type="entry name" value="ARM-type_fold"/>
</dbReference>
<dbReference type="Pfam" id="PF00806">
    <property type="entry name" value="PUF"/>
    <property type="match status" value="5"/>
</dbReference>
<evidence type="ECO:0000256" key="4">
    <source>
        <dbReference type="ARBA" id="ARBA00022845"/>
    </source>
</evidence>